<reference evidence="1" key="1">
    <citation type="journal article" date="2013" name="Environ. Microbiol.">
        <title>Microbiota from the distal guts of lean and obese adolescents exhibit partial functional redundancy besides clear differences in community structure.</title>
        <authorList>
            <person name="Ferrer M."/>
            <person name="Ruiz A."/>
            <person name="Lanza F."/>
            <person name="Haange S.B."/>
            <person name="Oberbach A."/>
            <person name="Till H."/>
            <person name="Bargiela R."/>
            <person name="Campoy C."/>
            <person name="Segura M.T."/>
            <person name="Richter M."/>
            <person name="von Bergen M."/>
            <person name="Seifert J."/>
            <person name="Suarez A."/>
        </authorList>
    </citation>
    <scope>NUCLEOTIDE SEQUENCE</scope>
</reference>
<organism evidence="1">
    <name type="scientific">human gut metagenome</name>
    <dbReference type="NCBI Taxonomy" id="408170"/>
    <lineage>
        <taxon>unclassified sequences</taxon>
        <taxon>metagenomes</taxon>
        <taxon>organismal metagenomes</taxon>
    </lineage>
</organism>
<dbReference type="EMBL" id="AJWY01009889">
    <property type="protein sequence ID" value="EKC57062.1"/>
    <property type="molecule type" value="Genomic_DNA"/>
</dbReference>
<accession>K1S8V6</accession>
<evidence type="ECO:0000313" key="1">
    <source>
        <dbReference type="EMBL" id="EKC57062.1"/>
    </source>
</evidence>
<comment type="caution">
    <text evidence="1">The sequence shown here is derived from an EMBL/GenBank/DDBJ whole genome shotgun (WGS) entry which is preliminary data.</text>
</comment>
<gene>
    <name evidence="1" type="ORF">LEA_14531</name>
</gene>
<feature type="non-terminal residue" evidence="1">
    <location>
        <position position="1"/>
    </location>
</feature>
<name>K1S8V6_9ZZZZ</name>
<proteinExistence type="predicted"/>
<dbReference type="AlphaFoldDB" id="K1S8V6"/>
<sequence>AVWNIGMQRPDCGDGDDRFRLPDALATQIDNREEEEQKTAISAAMDLRTIDLKPLLPNMKNCDLTIGENGKAILKADNGELHVSRELTASELNRLSATLNNGTLTEEAKQMRVTGMLNTVILSEAASQNFEQGMTRQQGQTENLRR</sequence>
<protein>
    <submittedName>
        <fullName evidence="1">Hemagglutinin</fullName>
    </submittedName>
</protein>